<comment type="caution">
    <text evidence="1">The sequence shown here is derived from an EMBL/GenBank/DDBJ whole genome shotgun (WGS) entry which is preliminary data.</text>
</comment>
<gene>
    <name evidence="1" type="ORF">CHL78_005745</name>
</gene>
<proteinExistence type="predicted"/>
<evidence type="ECO:0000313" key="2">
    <source>
        <dbReference type="Proteomes" id="UP000215694"/>
    </source>
</evidence>
<dbReference type="Proteomes" id="UP000215694">
    <property type="component" value="Unassembled WGS sequence"/>
</dbReference>
<organism evidence="1 2">
    <name type="scientific">Romboutsia weinsteinii</name>
    <dbReference type="NCBI Taxonomy" id="2020949"/>
    <lineage>
        <taxon>Bacteria</taxon>
        <taxon>Bacillati</taxon>
        <taxon>Bacillota</taxon>
        <taxon>Clostridia</taxon>
        <taxon>Peptostreptococcales</taxon>
        <taxon>Peptostreptococcaceae</taxon>
        <taxon>Romboutsia</taxon>
    </lineage>
</organism>
<name>A0A371J6T6_9FIRM</name>
<accession>A0A371J6T6</accession>
<dbReference type="RefSeq" id="WP_094369526.1">
    <property type="nucleotide sequence ID" value="NZ_NOJY02000007.1"/>
</dbReference>
<dbReference type="EMBL" id="NOJY02000007">
    <property type="protein sequence ID" value="RDY28403.1"/>
    <property type="molecule type" value="Genomic_DNA"/>
</dbReference>
<sequence length="102" mass="11894">MGSEKFIKYLSANYNFDNIKYTLYSDQWPKLEVNLNPIDLVKLVSAEHNLENIIRKCELTSNENHRFNSDIIGTTRMNLVKNTLIIQGSEIVIQLFIKKVFT</sequence>
<evidence type="ECO:0000313" key="1">
    <source>
        <dbReference type="EMBL" id="RDY28403.1"/>
    </source>
</evidence>
<keyword evidence="2" id="KW-1185">Reference proteome</keyword>
<protein>
    <submittedName>
        <fullName evidence="1">Uncharacterized protein</fullName>
    </submittedName>
</protein>
<dbReference type="AlphaFoldDB" id="A0A371J6T6"/>
<reference evidence="1 2" key="1">
    <citation type="journal article" date="2017" name="Genome Announc.">
        <title>Draft Genome Sequence of Romboutsia weinsteinii sp. nov. Strain CCRI-19649(T) Isolated from Surface Water.</title>
        <authorList>
            <person name="Maheux A.F."/>
            <person name="Boudreau D.K."/>
            <person name="Berube E."/>
            <person name="Boissinot M."/>
            <person name="Cantin P."/>
            <person name="Raymond F."/>
            <person name="Corbeil J."/>
            <person name="Omar R.F."/>
            <person name="Bergeron M.G."/>
        </authorList>
    </citation>
    <scope>NUCLEOTIDE SEQUENCE [LARGE SCALE GENOMIC DNA]</scope>
    <source>
        <strain evidence="1 2">CCRI-19649</strain>
    </source>
</reference>